<feature type="domain" description="N-acyl amino acid synthase FeeM catalytic core" evidence="1">
    <location>
        <begin position="44"/>
        <end position="200"/>
    </location>
</feature>
<evidence type="ECO:0000313" key="2">
    <source>
        <dbReference type="EMBL" id="WWX21987.1"/>
    </source>
</evidence>
<accession>A0ABZ2ITF5</accession>
<dbReference type="RefSeq" id="WP_338667664.1">
    <property type="nucleotide sequence ID" value="NZ_CP146609.1"/>
</dbReference>
<proteinExistence type="predicted"/>
<evidence type="ECO:0000259" key="1">
    <source>
        <dbReference type="Pfam" id="PF21926"/>
    </source>
</evidence>
<dbReference type="Pfam" id="PF21926">
    <property type="entry name" value="FeeM"/>
    <property type="match status" value="1"/>
</dbReference>
<dbReference type="EMBL" id="CP146609">
    <property type="protein sequence ID" value="WWX21987.1"/>
    <property type="molecule type" value="Genomic_DNA"/>
</dbReference>
<name>A0ABZ2ITF5_9BACT</name>
<protein>
    <recommendedName>
        <fullName evidence="1">N-acyl amino acid synthase FeeM catalytic core domain-containing protein</fullName>
    </recommendedName>
</protein>
<organism evidence="2 3">
    <name type="scientific">Pseudodesulfovibrio methanolicus</name>
    <dbReference type="NCBI Taxonomy" id="3126690"/>
    <lineage>
        <taxon>Bacteria</taxon>
        <taxon>Pseudomonadati</taxon>
        <taxon>Thermodesulfobacteriota</taxon>
        <taxon>Desulfovibrionia</taxon>
        <taxon>Desulfovibrionales</taxon>
        <taxon>Desulfovibrionaceae</taxon>
    </lineage>
</organism>
<dbReference type="Proteomes" id="UP001385389">
    <property type="component" value="Chromosome"/>
</dbReference>
<dbReference type="InterPro" id="IPR054597">
    <property type="entry name" value="FeeM_cat"/>
</dbReference>
<dbReference type="SUPFAM" id="SSF55729">
    <property type="entry name" value="Acyl-CoA N-acyltransferases (Nat)"/>
    <property type="match status" value="1"/>
</dbReference>
<reference evidence="2 3" key="1">
    <citation type="submission" date="2024-03" db="EMBL/GenBank/DDBJ databases">
        <title>Phenotype and Genome Characterization of a Sulfate-Reducing Bacterium Pseudodesulfovibrio sp. strain 5S69, isolated from Petroleum Reservoir in Tatarstan (Russia).</title>
        <authorList>
            <person name="Bidzhieva S.K."/>
            <person name="Kadnikov V."/>
            <person name="Tourova T.P."/>
            <person name="Samigullina S.R."/>
            <person name="Sokolova D.S."/>
            <person name="Poltaraus A.B."/>
            <person name="Avtukh A.N."/>
            <person name="Tereshina V.M."/>
            <person name="Mardanov A.V."/>
            <person name="Nazina T.N."/>
        </authorList>
    </citation>
    <scope>NUCLEOTIDE SEQUENCE [LARGE SCALE GENOMIC DNA]</scope>
    <source>
        <strain evidence="2 3">5S69</strain>
    </source>
</reference>
<keyword evidence="3" id="KW-1185">Reference proteome</keyword>
<dbReference type="Gene3D" id="3.40.630.30">
    <property type="match status" value="1"/>
</dbReference>
<sequence length="291" mass="34189">MDLQNGVERRRTLRIRRSSLVDSRLEGLDKPSIKIAETRDELEQAFRTVYSVYRSTKYITEDHPSEMSFSVHSLLPTTCAFIFKEYLKVISTMSYYADSETFGLPMDSLYKKELDVLRAQGRKIAELGALATPRRRRWSNLVVYLSKAMFNYGHQTGVDDMCIMVNPKHVRFYKEIFLFEDFGEERWYKGVGAPAVALRISFRDYDDAMLDAYGQSDFETDLHSFFTKVNNSIMDPHILYPVERKRPLSPENLCYFLEKRPEILDSLTKEQRNRFRLMYHDAFYALGLVQH</sequence>
<evidence type="ECO:0000313" key="3">
    <source>
        <dbReference type="Proteomes" id="UP001385389"/>
    </source>
</evidence>
<gene>
    <name evidence="2" type="ORF">V8V93_16270</name>
</gene>
<dbReference type="InterPro" id="IPR016181">
    <property type="entry name" value="Acyl_CoA_acyltransferase"/>
</dbReference>